<comment type="caution">
    <text evidence="2">The sequence shown here is derived from an EMBL/GenBank/DDBJ whole genome shotgun (WGS) entry which is preliminary data.</text>
</comment>
<dbReference type="GO" id="GO:0051213">
    <property type="term" value="F:dioxygenase activity"/>
    <property type="evidence" value="ECO:0007669"/>
    <property type="project" value="UniProtKB-KW"/>
</dbReference>
<reference evidence="2 3" key="1">
    <citation type="submission" date="2018-03" db="EMBL/GenBank/DDBJ databases">
        <title>Genomic Encyclopedia of Type Strains, Phase III (KMG-III): the genomes of soil and plant-associated and newly described type strains.</title>
        <authorList>
            <person name="Whitman W."/>
        </authorList>
    </citation>
    <scope>NUCLEOTIDE SEQUENCE [LARGE SCALE GENOMIC DNA]</scope>
    <source>
        <strain evidence="2 3">CGMCC 4.7097</strain>
    </source>
</reference>
<evidence type="ECO:0000313" key="2">
    <source>
        <dbReference type="EMBL" id="PSL52673.1"/>
    </source>
</evidence>
<dbReference type="OrthoDB" id="9130903at2"/>
<dbReference type="EMBL" id="PYAX01000012">
    <property type="protein sequence ID" value="PSL52673.1"/>
    <property type="molecule type" value="Genomic_DNA"/>
</dbReference>
<organism evidence="2 3">
    <name type="scientific">Saccharothrix carnea</name>
    <dbReference type="NCBI Taxonomy" id="1280637"/>
    <lineage>
        <taxon>Bacteria</taxon>
        <taxon>Bacillati</taxon>
        <taxon>Actinomycetota</taxon>
        <taxon>Actinomycetes</taxon>
        <taxon>Pseudonocardiales</taxon>
        <taxon>Pseudonocardiaceae</taxon>
        <taxon>Saccharothrix</taxon>
    </lineage>
</organism>
<dbReference type="AlphaFoldDB" id="A0A2P8I2I1"/>
<dbReference type="RefSeq" id="WP_106618839.1">
    <property type="nucleotide sequence ID" value="NZ_PYAX01000012.1"/>
</dbReference>
<gene>
    <name evidence="2" type="ORF">B0I31_112142</name>
</gene>
<sequence length="136" mass="14874">MTADLLASVQQFYGRQMRLSEDGAVDEWAATFTEDAVFEDSTEPEPLRGRDAIRESVRRGVARIAAADLDFRHWFGMVDVEPDADGGVFTRYAALAVVTPRGGTAALLGNADCHDHLVPSPGGWLVRHRAVRFDGT</sequence>
<evidence type="ECO:0000259" key="1">
    <source>
        <dbReference type="Pfam" id="PF13577"/>
    </source>
</evidence>
<feature type="domain" description="SnoaL-like" evidence="1">
    <location>
        <begin position="7"/>
        <end position="129"/>
    </location>
</feature>
<name>A0A2P8I2I1_SACCR</name>
<proteinExistence type="predicted"/>
<dbReference type="InterPro" id="IPR032710">
    <property type="entry name" value="NTF2-like_dom_sf"/>
</dbReference>
<dbReference type="SUPFAM" id="SSF54427">
    <property type="entry name" value="NTF2-like"/>
    <property type="match status" value="1"/>
</dbReference>
<keyword evidence="2" id="KW-0223">Dioxygenase</keyword>
<evidence type="ECO:0000313" key="3">
    <source>
        <dbReference type="Proteomes" id="UP000241118"/>
    </source>
</evidence>
<dbReference type="Pfam" id="PF13577">
    <property type="entry name" value="SnoaL_4"/>
    <property type="match status" value="1"/>
</dbReference>
<keyword evidence="3" id="KW-1185">Reference proteome</keyword>
<dbReference type="InterPro" id="IPR037401">
    <property type="entry name" value="SnoaL-like"/>
</dbReference>
<dbReference type="Gene3D" id="3.10.450.50">
    <property type="match status" value="1"/>
</dbReference>
<keyword evidence="2" id="KW-0560">Oxidoreductase</keyword>
<protein>
    <submittedName>
        <fullName evidence="2">3-phenylpropionate/cinnamic acid dioxygenase small subunit</fullName>
    </submittedName>
</protein>
<dbReference type="Proteomes" id="UP000241118">
    <property type="component" value="Unassembled WGS sequence"/>
</dbReference>
<accession>A0A2P8I2I1</accession>
<dbReference type="CDD" id="cd00531">
    <property type="entry name" value="NTF2_like"/>
    <property type="match status" value="1"/>
</dbReference>